<dbReference type="Pfam" id="PF12833">
    <property type="entry name" value="HTH_18"/>
    <property type="match status" value="1"/>
</dbReference>
<dbReference type="SUPFAM" id="SSF51215">
    <property type="entry name" value="Regulatory protein AraC"/>
    <property type="match status" value="1"/>
</dbReference>
<feature type="region of interest" description="Disordered" evidence="6">
    <location>
        <begin position="267"/>
        <end position="294"/>
    </location>
</feature>
<evidence type="ECO:0000313" key="8">
    <source>
        <dbReference type="EMBL" id="NED95880.1"/>
    </source>
</evidence>
<dbReference type="PANTHER" id="PTHR46796:SF13">
    <property type="entry name" value="HTH-TYPE TRANSCRIPTIONAL ACTIVATOR RHAS"/>
    <property type="match status" value="1"/>
</dbReference>
<dbReference type="PROSITE" id="PS01124">
    <property type="entry name" value="HTH_ARAC_FAMILY_2"/>
    <property type="match status" value="1"/>
</dbReference>
<sequence>MTTPTLERYTRDQFLVPEAQIRILQQQVHRAGVHWHEFYELVYVVDGTASHVVNGARHRLAPGSAFILTPADFHEIVTTPGEVLVCYNVIIDPAALDGELEGLVPPADAESVWMVDDFTEARADFERLWDESQSERPGTAVVMYALLQCVLIALARRCSANRSGYDDALPKETDAGIRRAILYVDQHFREPLTLAGVAAQAHLSPNYFSERFHETTGVSFQTYLQRRRLRFARSLLAATNLGVTEVCHAAGFNSLSHFGRSYRRRYGHSPSVGRTQRAGVQDGSGGWAADTTPWRLGGRDEALVAG</sequence>
<accession>A0A6N9YLT1</accession>
<keyword evidence="2" id="KW-0805">Transcription regulation</keyword>
<dbReference type="AlphaFoldDB" id="A0A6N9YLT1"/>
<dbReference type="InterPro" id="IPR050204">
    <property type="entry name" value="AraC_XylS_family_regulators"/>
</dbReference>
<dbReference type="SMART" id="SM00342">
    <property type="entry name" value="HTH_ARAC"/>
    <property type="match status" value="1"/>
</dbReference>
<dbReference type="InterPro" id="IPR037923">
    <property type="entry name" value="HTH-like"/>
</dbReference>
<keyword evidence="3" id="KW-0238">DNA-binding</keyword>
<evidence type="ECO:0000256" key="1">
    <source>
        <dbReference type="ARBA" id="ARBA00022490"/>
    </source>
</evidence>
<dbReference type="SUPFAM" id="SSF46689">
    <property type="entry name" value="Homeodomain-like"/>
    <property type="match status" value="2"/>
</dbReference>
<evidence type="ECO:0000256" key="4">
    <source>
        <dbReference type="ARBA" id="ARBA00023159"/>
    </source>
</evidence>
<dbReference type="InterPro" id="IPR018062">
    <property type="entry name" value="HTH_AraC-typ_CS"/>
</dbReference>
<keyword evidence="4" id="KW-0010">Activator</keyword>
<dbReference type="InterPro" id="IPR003313">
    <property type="entry name" value="AraC-bd"/>
</dbReference>
<feature type="domain" description="HTH araC/xylS-type" evidence="7">
    <location>
        <begin position="178"/>
        <end position="276"/>
    </location>
</feature>
<dbReference type="EMBL" id="JAAGOB010000005">
    <property type="protein sequence ID" value="NED95880.1"/>
    <property type="molecule type" value="Genomic_DNA"/>
</dbReference>
<proteinExistence type="predicted"/>
<gene>
    <name evidence="8" type="ORF">G1H11_11210</name>
</gene>
<evidence type="ECO:0000256" key="2">
    <source>
        <dbReference type="ARBA" id="ARBA00023015"/>
    </source>
</evidence>
<evidence type="ECO:0000256" key="3">
    <source>
        <dbReference type="ARBA" id="ARBA00023125"/>
    </source>
</evidence>
<dbReference type="PROSITE" id="PS00041">
    <property type="entry name" value="HTH_ARAC_FAMILY_1"/>
    <property type="match status" value="1"/>
</dbReference>
<dbReference type="PANTHER" id="PTHR46796">
    <property type="entry name" value="HTH-TYPE TRANSCRIPTIONAL ACTIVATOR RHAS-RELATED"/>
    <property type="match status" value="1"/>
</dbReference>
<name>A0A6N9YLT1_9ACTN</name>
<dbReference type="RefSeq" id="WP_163818642.1">
    <property type="nucleotide sequence ID" value="NZ_JAAGOB010000005.1"/>
</dbReference>
<evidence type="ECO:0000256" key="5">
    <source>
        <dbReference type="ARBA" id="ARBA00023163"/>
    </source>
</evidence>
<dbReference type="InterPro" id="IPR014710">
    <property type="entry name" value="RmlC-like_jellyroll"/>
</dbReference>
<keyword evidence="9" id="KW-1185">Reference proteome</keyword>
<dbReference type="Pfam" id="PF02311">
    <property type="entry name" value="AraC_binding"/>
    <property type="match status" value="1"/>
</dbReference>
<dbReference type="Gene3D" id="2.60.120.10">
    <property type="entry name" value="Jelly Rolls"/>
    <property type="match status" value="1"/>
</dbReference>
<dbReference type="InterPro" id="IPR009057">
    <property type="entry name" value="Homeodomain-like_sf"/>
</dbReference>
<evidence type="ECO:0000256" key="6">
    <source>
        <dbReference type="SAM" id="MobiDB-lite"/>
    </source>
</evidence>
<comment type="caution">
    <text evidence="8">The sequence shown here is derived from an EMBL/GenBank/DDBJ whole genome shotgun (WGS) entry which is preliminary data.</text>
</comment>
<evidence type="ECO:0000313" key="9">
    <source>
        <dbReference type="Proteomes" id="UP000469185"/>
    </source>
</evidence>
<protein>
    <submittedName>
        <fullName evidence="8">AraC family transcriptional regulator</fullName>
    </submittedName>
</protein>
<keyword evidence="5" id="KW-0804">Transcription</keyword>
<dbReference type="GO" id="GO:0043565">
    <property type="term" value="F:sequence-specific DNA binding"/>
    <property type="evidence" value="ECO:0007669"/>
    <property type="project" value="InterPro"/>
</dbReference>
<dbReference type="GO" id="GO:0003700">
    <property type="term" value="F:DNA-binding transcription factor activity"/>
    <property type="evidence" value="ECO:0007669"/>
    <property type="project" value="InterPro"/>
</dbReference>
<reference evidence="8 9" key="1">
    <citation type="submission" date="2020-02" db="EMBL/GenBank/DDBJ databases">
        <authorList>
            <person name="Li X.-J."/>
            <person name="Feng X.-M."/>
        </authorList>
    </citation>
    <scope>NUCLEOTIDE SEQUENCE [LARGE SCALE GENOMIC DNA]</scope>
    <source>
        <strain evidence="8 9">CGMCC 4.7225</strain>
    </source>
</reference>
<evidence type="ECO:0000259" key="7">
    <source>
        <dbReference type="PROSITE" id="PS01124"/>
    </source>
</evidence>
<dbReference type="Gene3D" id="1.10.10.60">
    <property type="entry name" value="Homeodomain-like"/>
    <property type="match status" value="2"/>
</dbReference>
<organism evidence="8 9">
    <name type="scientific">Phytoactinopolyspora alkaliphila</name>
    <dbReference type="NCBI Taxonomy" id="1783498"/>
    <lineage>
        <taxon>Bacteria</taxon>
        <taxon>Bacillati</taxon>
        <taxon>Actinomycetota</taxon>
        <taxon>Actinomycetes</taxon>
        <taxon>Jiangellales</taxon>
        <taxon>Jiangellaceae</taxon>
        <taxon>Phytoactinopolyspora</taxon>
    </lineage>
</organism>
<dbReference type="InterPro" id="IPR018060">
    <property type="entry name" value="HTH_AraC"/>
</dbReference>
<dbReference type="Proteomes" id="UP000469185">
    <property type="component" value="Unassembled WGS sequence"/>
</dbReference>
<keyword evidence="1" id="KW-0963">Cytoplasm</keyword>